<organism evidence="1 2">
    <name type="scientific">Gigaspora margarita</name>
    <dbReference type="NCBI Taxonomy" id="4874"/>
    <lineage>
        <taxon>Eukaryota</taxon>
        <taxon>Fungi</taxon>
        <taxon>Fungi incertae sedis</taxon>
        <taxon>Mucoromycota</taxon>
        <taxon>Glomeromycotina</taxon>
        <taxon>Glomeromycetes</taxon>
        <taxon>Diversisporales</taxon>
        <taxon>Gigasporaceae</taxon>
        <taxon>Gigaspora</taxon>
    </lineage>
</organism>
<protein>
    <submittedName>
        <fullName evidence="1">19138_t:CDS:1</fullName>
    </submittedName>
</protein>
<feature type="non-terminal residue" evidence="1">
    <location>
        <position position="169"/>
    </location>
</feature>
<sequence>MRCVLNWTRDTPRESSGAQILNQVIHLLKYYFFCKHTRDIVIATRALSSGGVPVQIHFISDLAKGKDLIEDIWKKIKFSFFRVFCRVFIFLKTQPFHFKITNVSDSSSASCDIRIRGHVQFQNLVSRELILLLLRIIHEQLIYLSLDNIVSESSDEEVTQDKWSKSFWR</sequence>
<reference evidence="1 2" key="1">
    <citation type="submission" date="2021-06" db="EMBL/GenBank/DDBJ databases">
        <authorList>
            <person name="Kallberg Y."/>
            <person name="Tangrot J."/>
            <person name="Rosling A."/>
        </authorList>
    </citation>
    <scope>NUCLEOTIDE SEQUENCE [LARGE SCALE GENOMIC DNA]</scope>
    <source>
        <strain evidence="1 2">120-4 pot B 10/14</strain>
    </source>
</reference>
<dbReference type="Proteomes" id="UP000789901">
    <property type="component" value="Unassembled WGS sequence"/>
</dbReference>
<keyword evidence="2" id="KW-1185">Reference proteome</keyword>
<name>A0ABN7V2C8_GIGMA</name>
<evidence type="ECO:0000313" key="2">
    <source>
        <dbReference type="Proteomes" id="UP000789901"/>
    </source>
</evidence>
<gene>
    <name evidence="1" type="ORF">GMARGA_LOCUS13552</name>
</gene>
<evidence type="ECO:0000313" key="1">
    <source>
        <dbReference type="EMBL" id="CAG8721352.1"/>
    </source>
</evidence>
<comment type="caution">
    <text evidence="1">The sequence shown here is derived from an EMBL/GenBank/DDBJ whole genome shotgun (WGS) entry which is preliminary data.</text>
</comment>
<accession>A0ABN7V2C8</accession>
<dbReference type="EMBL" id="CAJVQB010008632">
    <property type="protein sequence ID" value="CAG8721352.1"/>
    <property type="molecule type" value="Genomic_DNA"/>
</dbReference>
<proteinExistence type="predicted"/>